<dbReference type="CDD" id="cd05687">
    <property type="entry name" value="S1_RPS1_repeat_ec1_hs1"/>
    <property type="match status" value="1"/>
</dbReference>
<dbReference type="Gene3D" id="3.40.50.300">
    <property type="entry name" value="P-loop containing nucleotide triphosphate hydrolases"/>
    <property type="match status" value="2"/>
</dbReference>
<organism evidence="3 4">
    <name type="scientific">Paramuribaculum intestinale</name>
    <dbReference type="NCBI Taxonomy" id="2094151"/>
    <lineage>
        <taxon>Bacteria</taxon>
        <taxon>Pseudomonadati</taxon>
        <taxon>Bacteroidota</taxon>
        <taxon>Bacteroidia</taxon>
        <taxon>Bacteroidales</taxon>
        <taxon>Muribaculaceae</taxon>
        <taxon>Paramuribaculum</taxon>
    </lineage>
</organism>
<feature type="region of interest" description="Disordered" evidence="1">
    <location>
        <begin position="1"/>
        <end position="35"/>
    </location>
</feature>
<protein>
    <recommendedName>
        <fullName evidence="2">S1 motif domain-containing protein</fullName>
    </recommendedName>
</protein>
<dbReference type="InterPro" id="IPR003029">
    <property type="entry name" value="S1_domain"/>
</dbReference>
<dbReference type="InterPro" id="IPR041677">
    <property type="entry name" value="DNA2/NAM7_AAA_11"/>
</dbReference>
<feature type="domain" description="S1 motif" evidence="2">
    <location>
        <begin position="37"/>
        <end position="100"/>
    </location>
</feature>
<dbReference type="GO" id="GO:0004386">
    <property type="term" value="F:helicase activity"/>
    <property type="evidence" value="ECO:0007669"/>
    <property type="project" value="InterPro"/>
</dbReference>
<comment type="caution">
    <text evidence="3">The sequence shown here is derived from an EMBL/GenBank/DDBJ whole genome shotgun (WGS) entry which is preliminary data.</text>
</comment>
<feature type="compositionally biased region" description="Acidic residues" evidence="1">
    <location>
        <begin position="23"/>
        <end position="33"/>
    </location>
</feature>
<dbReference type="InterPro" id="IPR027417">
    <property type="entry name" value="P-loop_NTPase"/>
</dbReference>
<evidence type="ECO:0000256" key="1">
    <source>
        <dbReference type="SAM" id="MobiDB-lite"/>
    </source>
</evidence>
<dbReference type="InterPro" id="IPR047187">
    <property type="entry name" value="SF1_C_Upf1"/>
</dbReference>
<dbReference type="Pfam" id="PF00575">
    <property type="entry name" value="S1"/>
    <property type="match status" value="2"/>
</dbReference>
<dbReference type="Pfam" id="PF13087">
    <property type="entry name" value="AAA_12"/>
    <property type="match status" value="1"/>
</dbReference>
<reference evidence="4" key="1">
    <citation type="submission" date="2018-02" db="EMBL/GenBank/DDBJ databases">
        <authorList>
            <person name="Clavel T."/>
            <person name="Strowig T."/>
        </authorList>
    </citation>
    <scope>NUCLEOTIDE SEQUENCE [LARGE SCALE GENOMIC DNA]</scope>
    <source>
        <strain evidence="4">DSM 100764</strain>
    </source>
</reference>
<evidence type="ECO:0000313" key="4">
    <source>
        <dbReference type="Proteomes" id="UP000244925"/>
    </source>
</evidence>
<feature type="domain" description="S1 motif" evidence="2">
    <location>
        <begin position="118"/>
        <end position="183"/>
    </location>
</feature>
<dbReference type="SUPFAM" id="SSF50249">
    <property type="entry name" value="Nucleic acid-binding proteins"/>
    <property type="match status" value="2"/>
</dbReference>
<dbReference type="InterPro" id="IPR035104">
    <property type="entry name" value="Ribosomal_protein_S1-like"/>
</dbReference>
<dbReference type="GO" id="GO:0003676">
    <property type="term" value="F:nucleic acid binding"/>
    <property type="evidence" value="ECO:0007669"/>
    <property type="project" value="InterPro"/>
</dbReference>
<dbReference type="PROSITE" id="PS50126">
    <property type="entry name" value="S1"/>
    <property type="match status" value="2"/>
</dbReference>
<dbReference type="PANTHER" id="PTHR10887">
    <property type="entry name" value="DNA2/NAM7 HELICASE FAMILY"/>
    <property type="match status" value="1"/>
</dbReference>
<dbReference type="CDD" id="cd18808">
    <property type="entry name" value="SF1_C_Upf1"/>
    <property type="match status" value="1"/>
</dbReference>
<dbReference type="CDD" id="cd04465">
    <property type="entry name" value="S1_RPS1_repeat_ec2_hs2"/>
    <property type="match status" value="1"/>
</dbReference>
<gene>
    <name evidence="3" type="ORF">C5O25_12280</name>
</gene>
<evidence type="ECO:0000313" key="3">
    <source>
        <dbReference type="EMBL" id="PWB05833.1"/>
    </source>
</evidence>
<proteinExistence type="predicted"/>
<dbReference type="Pfam" id="PF13086">
    <property type="entry name" value="AAA_11"/>
    <property type="match status" value="2"/>
</dbReference>
<dbReference type="InterPro" id="IPR045055">
    <property type="entry name" value="DNA2/NAM7-like"/>
</dbReference>
<dbReference type="SMART" id="SM00316">
    <property type="entry name" value="S1"/>
    <property type="match status" value="2"/>
</dbReference>
<dbReference type="InterPro" id="IPR012340">
    <property type="entry name" value="NA-bd_OB-fold"/>
</dbReference>
<name>A0A2V1IUQ4_9BACT</name>
<sequence>MAKMNPLEEFDWDVFEDAASSQSEEESNEETTDDAERMVVSGIVISINEREIVVNIGYSNDGIIPASEFRYNPDLKVGDTVDVYIESKSDRLGQLILSHKKARATKAWVKVNEALANNATVKAYVECRTKGGTIVDVFGIEAFMPGSQTDIVRADLETFVGQTIDVKVVKINKDYRNVVVSRRAVVEENLAKKTADKTLLKEIWQKHTEVQEQILRQRTAPIAIVPEATTIINEKLLVKVDTTDNTEELQQQIADSLDIDYDECHFEDGYVLAPISNWQKLDESAKARISTKANKEYVTFTYYPVVDGSIVDRRAQFTGVKQLLDKLEVEYDFDKNNRLQISIEELNRLKDNEEFNSLQLALPDRASAIIPTYPSIIVYLEKICPSLKLNNIETFKNNRKKRSTGVNIDKQVSVEGGYFTQKFLDKIKPVFELQMCKVEFTFIIHADALNSYDWQANKLGLPKLNGNTITFCKNVKLPKLQEDVKEITDDVLSVEDDGDDVSDITYMTSSEFFNTKDTTDFNFDFYLWNKLMKRLFGQNNYDYTEKYYYKYRENRDWATVEELDKFNDDLHVSFKPSIEHSVSSKGTSIGIDFNWKEKSLTELLTELSRDYPFVDFGLFKNGHKCNFDVQYRKADMTEVMNQLHDLSDDLHLELKKKGTELVFSREFQKIEDLLTFKTQLTHKLQTFDQSRYLCTISEVPSDKVKLVYFNDIASRDEDRLDAARELKGADFTVGELKIGKLIRTASYPELVLDISGDFYEVTKQLFDETDVTEITPDLSGDLEKLARLKESLNRIVEGRDVENSSLGTFIFDASKAASIKDYEENIKLELQEVDKHLLNKRIANNEPQKVAIAKAILASDLSLIQGPPGSGKSTAIAELIWQHVRENQNTRILLTSETNLAVDNAIDRVVNPYHNLVKPIRIGDESRLETEGLQFSYSAMYRWAKGEDITAKMKSFDIDDDDDDDDATTVEDTVYEAPEKLILLNWMENISRRMDKDSMPEEAQELWEDLLINPTDNLKGLFFDNYIANCNVIGATCSSIGQKNIIFTENIATQSKKNKFVPTAFYKIYRSIFSQRDNEYNPKIRFDVVIQDESSKATPAELSLPLIYGKKNIIIGDHRQLPPMISRESFTNSFDYLIKHEKDNTELQRIKELKSFVLKNFNVLEISHFERLYNQIDEKLKGFFNYQFRMHPAINEVIKQFYKDEGGLECGLVYPKDLGINDPDYINNLASRFHGITAGPIDPDVHVLWIDSSSPEMLDGTSRVNYGEVEIIRKLLRELNDSDSFHEYNNSWSSVEDKQIGLISFYGKQLRLLMEMAREFNPDEMPIRVSTVDRFQGMERNIIIVSMVRSHCLQTEKGQKPNYTKYGEDSYTKQEDLGFAQSPNRLNVALSRAKRLLIIVGDSQLFRTKAIYDNVYNTVFNHENGKILTAEEYGL</sequence>
<dbReference type="GeneID" id="93424761"/>
<dbReference type="EMBL" id="PUBV01000052">
    <property type="protein sequence ID" value="PWB05833.1"/>
    <property type="molecule type" value="Genomic_DNA"/>
</dbReference>
<accession>A0A2V1IUQ4</accession>
<keyword evidence="4" id="KW-1185">Reference proteome</keyword>
<dbReference type="Proteomes" id="UP000244925">
    <property type="component" value="Unassembled WGS sequence"/>
</dbReference>
<dbReference type="PANTHER" id="PTHR10887:SF495">
    <property type="entry name" value="HELICASE SENATAXIN ISOFORM X1-RELATED"/>
    <property type="match status" value="1"/>
</dbReference>
<dbReference type="SUPFAM" id="SSF52540">
    <property type="entry name" value="P-loop containing nucleoside triphosphate hydrolases"/>
    <property type="match status" value="1"/>
</dbReference>
<evidence type="ECO:0000259" key="2">
    <source>
        <dbReference type="PROSITE" id="PS50126"/>
    </source>
</evidence>
<dbReference type="InterPro" id="IPR041679">
    <property type="entry name" value="DNA2/NAM7-like_C"/>
</dbReference>
<dbReference type="RefSeq" id="WP_107037007.1">
    <property type="nucleotide sequence ID" value="NZ_CP098825.1"/>
</dbReference>
<dbReference type="Gene3D" id="2.40.50.140">
    <property type="entry name" value="Nucleic acid-binding proteins"/>
    <property type="match status" value="2"/>
</dbReference>
<dbReference type="PRINTS" id="PR00681">
    <property type="entry name" value="RIBOSOMALS1"/>
</dbReference>